<reference evidence="8" key="4">
    <citation type="submission" date="2025-05" db="UniProtKB">
        <authorList>
            <consortium name="EnsemblFungi"/>
        </authorList>
    </citation>
    <scope>IDENTIFICATION</scope>
    <source>
        <strain evidence="8">isolate 1-1 / race 1 (BBBD)</strain>
    </source>
</reference>
<evidence type="ECO:0000256" key="3">
    <source>
        <dbReference type="ARBA" id="ARBA00022989"/>
    </source>
</evidence>
<name>A0A180G1P9_PUCT1</name>
<evidence type="ECO:0000256" key="1">
    <source>
        <dbReference type="ARBA" id="ARBA00004308"/>
    </source>
</evidence>
<evidence type="ECO:0000256" key="5">
    <source>
        <dbReference type="SAM" id="MobiDB-lite"/>
    </source>
</evidence>
<dbReference type="GO" id="GO:0012505">
    <property type="term" value="C:endomembrane system"/>
    <property type="evidence" value="ECO:0007669"/>
    <property type="project" value="UniProtKB-SubCell"/>
</dbReference>
<dbReference type="VEuPathDB" id="FungiDB:PTTG_00244"/>
<dbReference type="Proteomes" id="UP000005240">
    <property type="component" value="Unassembled WGS sequence"/>
</dbReference>
<evidence type="ECO:0000313" key="8">
    <source>
        <dbReference type="EnsemblFungi" id="PTTG_00244-t43_1-p1"/>
    </source>
</evidence>
<reference evidence="8 9" key="3">
    <citation type="journal article" date="2017" name="G3 (Bethesda)">
        <title>Comparative analysis highlights variable genome content of wheat rusts and divergence of the mating loci.</title>
        <authorList>
            <person name="Cuomo C.A."/>
            <person name="Bakkeren G."/>
            <person name="Khalil H.B."/>
            <person name="Panwar V."/>
            <person name="Joly D."/>
            <person name="Linning R."/>
            <person name="Sakthikumar S."/>
            <person name="Song X."/>
            <person name="Adiconis X."/>
            <person name="Fan L."/>
            <person name="Goldberg J.M."/>
            <person name="Levin J.Z."/>
            <person name="Young S."/>
            <person name="Zeng Q."/>
            <person name="Anikster Y."/>
            <person name="Bruce M."/>
            <person name="Wang M."/>
            <person name="Yin C."/>
            <person name="McCallum B."/>
            <person name="Szabo L.J."/>
            <person name="Hulbert S."/>
            <person name="Chen X."/>
            <person name="Fellers J.P."/>
        </authorList>
    </citation>
    <scope>NUCLEOTIDE SEQUENCE</scope>
    <source>
        <strain evidence="8">isolate 1-1 / race 1 (BBBD)</strain>
        <strain evidence="9">Isolate 1-1 / race 1 (BBBD)</strain>
    </source>
</reference>
<keyword evidence="3" id="KW-1133">Transmembrane helix</keyword>
<feature type="region of interest" description="Disordered" evidence="5">
    <location>
        <begin position="187"/>
        <end position="231"/>
    </location>
</feature>
<reference evidence="7" key="2">
    <citation type="submission" date="2016-05" db="EMBL/GenBank/DDBJ databases">
        <title>Comparative analysis highlights variable genome content of wheat rusts and divergence of the mating loci.</title>
        <authorList>
            <person name="Cuomo C.A."/>
            <person name="Bakkeren G."/>
            <person name="Szabo L."/>
            <person name="Khalil H."/>
            <person name="Joly D."/>
            <person name="Goldberg J."/>
            <person name="Young S."/>
            <person name="Zeng Q."/>
            <person name="Fellers J."/>
        </authorList>
    </citation>
    <scope>NUCLEOTIDE SEQUENCE [LARGE SCALE GENOMIC DNA]</scope>
    <source>
        <strain evidence="7">1-1 BBBD Race 1</strain>
    </source>
</reference>
<gene>
    <name evidence="7" type="ORF">PTTG_00244</name>
</gene>
<proteinExistence type="predicted"/>
<evidence type="ECO:0000259" key="6">
    <source>
        <dbReference type="Pfam" id="PF12632"/>
    </source>
</evidence>
<keyword evidence="4" id="KW-0472">Membrane</keyword>
<dbReference type="GO" id="GO:0017022">
    <property type="term" value="F:myosin binding"/>
    <property type="evidence" value="ECO:0007669"/>
    <property type="project" value="InterPro"/>
</dbReference>
<organism evidence="7">
    <name type="scientific">Puccinia triticina (isolate 1-1 / race 1 (BBBD))</name>
    <name type="common">Brown leaf rust fungus</name>
    <dbReference type="NCBI Taxonomy" id="630390"/>
    <lineage>
        <taxon>Eukaryota</taxon>
        <taxon>Fungi</taxon>
        <taxon>Dikarya</taxon>
        <taxon>Basidiomycota</taxon>
        <taxon>Pucciniomycotina</taxon>
        <taxon>Pucciniomycetes</taxon>
        <taxon>Pucciniales</taxon>
        <taxon>Pucciniaceae</taxon>
        <taxon>Puccinia</taxon>
    </lineage>
</organism>
<dbReference type="InterPro" id="IPR026859">
    <property type="entry name" value="Myosin-bd"/>
</dbReference>
<sequence length="253" mass="26794">MAEPLVQPDSPLAAYLRQSASPPTMSPPDILSLSTLLILIGYHLSPRWALFSLPIIALTLFRLSTSPDSSASPASSRSLQLHIQAAISPEIAKLVNTSQALDPRVSQAIGAVKEIKCVALGLGLSNPMPSVPRLETAAFPFAGPSADASPADNLHAQGVRKVLQRALEQAGTSSRTPPSLQLTQSLLRSSDTSLPSSTPRLRHPSPRLQHPPPLFQQHTAHPSAPSHPSVRPVKFRLSISGAPFEGLHSGGPF</sequence>
<feature type="domain" description="Myosin-binding" evidence="6">
    <location>
        <begin position="32"/>
        <end position="136"/>
    </location>
</feature>
<accession>A0A180G1P9</accession>
<keyword evidence="9" id="KW-1185">Reference proteome</keyword>
<protein>
    <submittedName>
        <fullName evidence="8">Vezatin domain-containing protein</fullName>
    </submittedName>
</protein>
<comment type="subcellular location">
    <subcellularLocation>
        <location evidence="1">Endomembrane system</location>
    </subcellularLocation>
</comment>
<evidence type="ECO:0000313" key="7">
    <source>
        <dbReference type="EMBL" id="OAV86498.1"/>
    </source>
</evidence>
<dbReference type="AlphaFoldDB" id="A0A180G1P9"/>
<reference evidence="7" key="1">
    <citation type="submission" date="2009-11" db="EMBL/GenBank/DDBJ databases">
        <authorList>
            <consortium name="The Broad Institute Genome Sequencing Platform"/>
            <person name="Ward D."/>
            <person name="Feldgarden M."/>
            <person name="Earl A."/>
            <person name="Young S.K."/>
            <person name="Zeng Q."/>
            <person name="Koehrsen M."/>
            <person name="Alvarado L."/>
            <person name="Berlin A."/>
            <person name="Bochicchio J."/>
            <person name="Borenstein D."/>
            <person name="Chapman S.B."/>
            <person name="Chen Z."/>
            <person name="Engels R."/>
            <person name="Freedman E."/>
            <person name="Gellesch M."/>
            <person name="Goldberg J."/>
            <person name="Griggs A."/>
            <person name="Gujja S."/>
            <person name="Heilman E."/>
            <person name="Heiman D."/>
            <person name="Hepburn T."/>
            <person name="Howarth C."/>
            <person name="Jen D."/>
            <person name="Larson L."/>
            <person name="Lewis B."/>
            <person name="Mehta T."/>
            <person name="Park D."/>
            <person name="Pearson M."/>
            <person name="Roberts A."/>
            <person name="Saif S."/>
            <person name="Shea T."/>
            <person name="Shenoy N."/>
            <person name="Sisk P."/>
            <person name="Stolte C."/>
            <person name="Sykes S."/>
            <person name="Thomson T."/>
            <person name="Walk T."/>
            <person name="White J."/>
            <person name="Yandava C."/>
            <person name="Izard J."/>
            <person name="Baranova O.V."/>
            <person name="Blanton J.M."/>
            <person name="Tanner A.C."/>
            <person name="Dewhirst F.E."/>
            <person name="Haas B."/>
            <person name="Nusbaum C."/>
            <person name="Birren B."/>
        </authorList>
    </citation>
    <scope>NUCLEOTIDE SEQUENCE [LARGE SCALE GENOMIC DNA]</scope>
    <source>
        <strain evidence="7">1-1 BBBD Race 1</strain>
    </source>
</reference>
<dbReference type="Pfam" id="PF12632">
    <property type="entry name" value="Vezatin"/>
    <property type="match status" value="1"/>
</dbReference>
<evidence type="ECO:0000313" key="9">
    <source>
        <dbReference type="Proteomes" id="UP000005240"/>
    </source>
</evidence>
<keyword evidence="2" id="KW-0812">Transmembrane</keyword>
<evidence type="ECO:0000256" key="4">
    <source>
        <dbReference type="ARBA" id="ARBA00023136"/>
    </source>
</evidence>
<dbReference type="EnsemblFungi" id="PTTG_00244-t43_1">
    <property type="protein sequence ID" value="PTTG_00244-t43_1-p1"/>
    <property type="gene ID" value="PTTG_00244"/>
</dbReference>
<dbReference type="OrthoDB" id="21151at2759"/>
<evidence type="ECO:0000256" key="2">
    <source>
        <dbReference type="ARBA" id="ARBA00022692"/>
    </source>
</evidence>
<dbReference type="EMBL" id="ADAS02001070">
    <property type="protein sequence ID" value="OAV86498.1"/>
    <property type="molecule type" value="Genomic_DNA"/>
</dbReference>